<feature type="signal peptide" evidence="4">
    <location>
        <begin position="1"/>
        <end position="20"/>
    </location>
</feature>
<evidence type="ECO:0000256" key="4">
    <source>
        <dbReference type="SAM" id="SignalP"/>
    </source>
</evidence>
<feature type="chain" id="PRO_5042061923" description="Laminin EGF-like domain-containing protein" evidence="4">
    <location>
        <begin position="21"/>
        <end position="1203"/>
    </location>
</feature>
<feature type="region of interest" description="Disordered" evidence="3">
    <location>
        <begin position="806"/>
        <end position="827"/>
    </location>
</feature>
<evidence type="ECO:0000313" key="6">
    <source>
        <dbReference type="EMBL" id="KAK2558359.1"/>
    </source>
</evidence>
<comment type="caution">
    <text evidence="6">The sequence shown here is derived from an EMBL/GenBank/DDBJ whole genome shotgun (WGS) entry which is preliminary data.</text>
</comment>
<dbReference type="Proteomes" id="UP001249851">
    <property type="component" value="Unassembled WGS sequence"/>
</dbReference>
<dbReference type="AlphaFoldDB" id="A0AAD9QBN1"/>
<feature type="region of interest" description="Disordered" evidence="3">
    <location>
        <begin position="368"/>
        <end position="402"/>
    </location>
</feature>
<gene>
    <name evidence="6" type="ORF">P5673_019505</name>
</gene>
<organism evidence="6 7">
    <name type="scientific">Acropora cervicornis</name>
    <name type="common">Staghorn coral</name>
    <dbReference type="NCBI Taxonomy" id="6130"/>
    <lineage>
        <taxon>Eukaryota</taxon>
        <taxon>Metazoa</taxon>
        <taxon>Cnidaria</taxon>
        <taxon>Anthozoa</taxon>
        <taxon>Hexacorallia</taxon>
        <taxon>Scleractinia</taxon>
        <taxon>Astrocoeniina</taxon>
        <taxon>Acroporidae</taxon>
        <taxon>Acropora</taxon>
    </lineage>
</organism>
<dbReference type="Pfam" id="PF00053">
    <property type="entry name" value="EGF_laminin"/>
    <property type="match status" value="2"/>
</dbReference>
<proteinExistence type="predicted"/>
<dbReference type="Pfam" id="PF00055">
    <property type="entry name" value="Laminin_N"/>
    <property type="match status" value="1"/>
</dbReference>
<dbReference type="SUPFAM" id="SSF57196">
    <property type="entry name" value="EGF/Laminin"/>
    <property type="match status" value="1"/>
</dbReference>
<feature type="compositionally biased region" description="Polar residues" evidence="3">
    <location>
        <begin position="494"/>
        <end position="504"/>
    </location>
</feature>
<accession>A0AAD9QBN1</accession>
<feature type="domain" description="Laminin EGF-like" evidence="5">
    <location>
        <begin position="1119"/>
        <end position="1151"/>
    </location>
</feature>
<reference evidence="6" key="2">
    <citation type="journal article" date="2023" name="Science">
        <title>Genomic signatures of disease resistance in endangered staghorn corals.</title>
        <authorList>
            <person name="Vollmer S.V."/>
            <person name="Selwyn J.D."/>
            <person name="Despard B.A."/>
            <person name="Roesel C.L."/>
        </authorList>
    </citation>
    <scope>NUCLEOTIDE SEQUENCE</scope>
    <source>
        <strain evidence="6">K2</strain>
    </source>
</reference>
<evidence type="ECO:0000259" key="5">
    <source>
        <dbReference type="PROSITE" id="PS01248"/>
    </source>
</evidence>
<dbReference type="PANTHER" id="PTHR10574">
    <property type="entry name" value="NETRIN/LAMININ-RELATED"/>
    <property type="match status" value="1"/>
</dbReference>
<dbReference type="InterPro" id="IPR008211">
    <property type="entry name" value="Laminin_N"/>
</dbReference>
<keyword evidence="7" id="KW-1185">Reference proteome</keyword>
<dbReference type="Gene3D" id="2.60.120.260">
    <property type="entry name" value="Galactose-binding domain-like"/>
    <property type="match status" value="1"/>
</dbReference>
<dbReference type="PROSITE" id="PS01248">
    <property type="entry name" value="EGF_LAM_1"/>
    <property type="match status" value="1"/>
</dbReference>
<feature type="compositionally biased region" description="Low complexity" evidence="3">
    <location>
        <begin position="806"/>
        <end position="819"/>
    </location>
</feature>
<dbReference type="GO" id="GO:0009888">
    <property type="term" value="P:tissue development"/>
    <property type="evidence" value="ECO:0007669"/>
    <property type="project" value="TreeGrafter"/>
</dbReference>
<protein>
    <recommendedName>
        <fullName evidence="5">Laminin EGF-like domain-containing protein</fullName>
    </recommendedName>
</protein>
<reference evidence="6" key="1">
    <citation type="journal article" date="2023" name="G3 (Bethesda)">
        <title>Whole genome assembly and annotation of the endangered Caribbean coral Acropora cervicornis.</title>
        <authorList>
            <person name="Selwyn J.D."/>
            <person name="Vollmer S.V."/>
        </authorList>
    </citation>
    <scope>NUCLEOTIDE SEQUENCE</scope>
    <source>
        <strain evidence="6">K2</strain>
    </source>
</reference>
<keyword evidence="1" id="KW-1015">Disulfide bond</keyword>
<feature type="compositionally biased region" description="Polar residues" evidence="3">
    <location>
        <begin position="420"/>
        <end position="454"/>
    </location>
</feature>
<dbReference type="GO" id="GO:0009887">
    <property type="term" value="P:animal organ morphogenesis"/>
    <property type="evidence" value="ECO:0007669"/>
    <property type="project" value="TreeGrafter"/>
</dbReference>
<evidence type="ECO:0000256" key="3">
    <source>
        <dbReference type="SAM" id="MobiDB-lite"/>
    </source>
</evidence>
<evidence type="ECO:0000256" key="1">
    <source>
        <dbReference type="ARBA" id="ARBA00023157"/>
    </source>
</evidence>
<dbReference type="PANTHER" id="PTHR10574:SF406">
    <property type="entry name" value="LAMININ SUBUNIT ALPHA 5"/>
    <property type="match status" value="1"/>
</dbReference>
<dbReference type="InterPro" id="IPR050440">
    <property type="entry name" value="Laminin/Netrin_ECM"/>
</dbReference>
<evidence type="ECO:0000256" key="2">
    <source>
        <dbReference type="ARBA" id="ARBA00023292"/>
    </source>
</evidence>
<dbReference type="GO" id="GO:0005201">
    <property type="term" value="F:extracellular matrix structural constituent"/>
    <property type="evidence" value="ECO:0007669"/>
    <property type="project" value="TreeGrafter"/>
</dbReference>
<dbReference type="EMBL" id="JARQWQ010000045">
    <property type="protein sequence ID" value="KAK2558359.1"/>
    <property type="molecule type" value="Genomic_DNA"/>
</dbReference>
<dbReference type="GO" id="GO:0005604">
    <property type="term" value="C:basement membrane"/>
    <property type="evidence" value="ECO:0007669"/>
    <property type="project" value="TreeGrafter"/>
</dbReference>
<dbReference type="Gene3D" id="2.10.25.10">
    <property type="entry name" value="Laminin"/>
    <property type="match status" value="2"/>
</dbReference>
<sequence length="1203" mass="129714">MEIFLLTCTLMFRLFSAGSANSVLFLDPPRFHIERKVNLETTVSCGRDMFQVERVLTCGLFANQGDSTNQDAWSRALDCSACDGESDTQRSVTNILGANHTREWRSLIRAAGTYVHEINITITLPQQITVRAGSTPLPAVWALEQSRDPSSDFEVIRYYGADQEDCYPLFGVDEGPMCIVRPDMTWEEDEKAYYSLGNISIEGSCHCNGHAKECVLTNEGRMSCQCQSQTCGEHCEMCCDGYELNDTGVCSFVELNTTGTSSPLVSSQYLDKMKNFTPTDLLPNATKGDLAGKKETTVASGWNETFLGGDRNSSAINSRAEVTLPTKSSASQVNSFAVVFSNENVESANLPDEKVVEVLTVVRNSSTLNSELPTNSNPNLTRLNSSQNTSTSAPVRATSTSKESLLNVTSVGSVAPWTEESGTILPSTTEPSSVTTNVASTESLLNPGAGNSTAALRKLSHDNSTRKHNSTISQMNESRELQKTSAAPVKSIGESITSEVTTSGEPARPFSGPTIRKLSTPATTEKVKDESTIPSELTKSPRTTFKSTHELLSKKVTSEFPMKIRSSTNMTTYVDDSNNETVTPVVSTVKQTAQKETTANKTTLASGENFSNELPTESKIEKKTDFEGMEETTDVIRSDISSTKIQAISKSATKREYFSSTTAPTSKVGAVLTADEFASEESRSTKMIFGNGTSIDDEITQTTSVTRSTVDPGTKTARILEPFVKSTSTEASSTTTSANTATVSSTIEIATEGISRNLGRVESSTETIDAKEATEPISPLLETVSSMMKSTTEVSKVRTTDLPATVKTTAKSSHAKTTTEPFPPLVDVISKPSPLPKETVTEFFPPLGETTHKNMNLKSIAQPSIAKTTTEPFPPLVDVISKPSPLPKETVTEFFPPLGETTHKNMNLKSIAQPSIAKTTTEPSPPLVDVISKPSPLPKETVTEFFPPLGKTTHKNMNLKSIAQPSIAKTTTEPFPPLVDVISKSSPLPKETVTEFFPPLGETTHKNTIIKSTAQPSIAKTTTEPFPPLVDISTKPSLLTDGTTTETFPLLVENSIATAAHIEAEHATEKPTAMSSTSGVISEEEARIAFGNLPKGVCYCNKYATVGKQCFPSALHKPCICRPNYAGSKCEKCAEGYFKAPICAQTGNCKCKRGFRGRKCNACPLGKFNFPTCSHGVFWEDGATSALLVITVFLIVDGVVVTP</sequence>
<dbReference type="GO" id="GO:0007411">
    <property type="term" value="P:axon guidance"/>
    <property type="evidence" value="ECO:0007669"/>
    <property type="project" value="TreeGrafter"/>
</dbReference>
<dbReference type="CDD" id="cd00055">
    <property type="entry name" value="EGF_Lam"/>
    <property type="match status" value="2"/>
</dbReference>
<feature type="region of interest" description="Disordered" evidence="3">
    <location>
        <begin position="419"/>
        <end position="534"/>
    </location>
</feature>
<dbReference type="InterPro" id="IPR002049">
    <property type="entry name" value="LE_dom"/>
</dbReference>
<keyword evidence="4" id="KW-0732">Signal</keyword>
<keyword evidence="2" id="KW-0424">Laminin EGF-like domain</keyword>
<name>A0AAD9QBN1_ACRCE</name>
<evidence type="ECO:0000313" key="7">
    <source>
        <dbReference type="Proteomes" id="UP001249851"/>
    </source>
</evidence>
<dbReference type="SMART" id="SM00180">
    <property type="entry name" value="EGF_Lam"/>
    <property type="match status" value="2"/>
</dbReference>